<dbReference type="InterPro" id="IPR016181">
    <property type="entry name" value="Acyl_CoA_acyltransferase"/>
</dbReference>
<evidence type="ECO:0000256" key="2">
    <source>
        <dbReference type="ARBA" id="ARBA00022643"/>
    </source>
</evidence>
<dbReference type="Proteomes" id="UP000460221">
    <property type="component" value="Unassembled WGS sequence"/>
</dbReference>
<dbReference type="Pfam" id="PF03358">
    <property type="entry name" value="FMN_red"/>
    <property type="match status" value="1"/>
</dbReference>
<evidence type="ECO:0000259" key="4">
    <source>
        <dbReference type="PROSITE" id="PS51186"/>
    </source>
</evidence>
<dbReference type="SUPFAM" id="SSF52218">
    <property type="entry name" value="Flavoproteins"/>
    <property type="match status" value="1"/>
</dbReference>
<accession>A0A7K1FRE1</accession>
<dbReference type="InterPro" id="IPR005025">
    <property type="entry name" value="FMN_Rdtase-like_dom"/>
</dbReference>
<proteinExistence type="predicted"/>
<dbReference type="CDD" id="cd04301">
    <property type="entry name" value="NAT_SF"/>
    <property type="match status" value="1"/>
</dbReference>
<dbReference type="RefSeq" id="WP_154770656.1">
    <property type="nucleotide sequence ID" value="NZ_WLYK01000011.1"/>
</dbReference>
<dbReference type="InterPro" id="IPR000182">
    <property type="entry name" value="GNAT_dom"/>
</dbReference>
<evidence type="ECO:0000256" key="3">
    <source>
        <dbReference type="ARBA" id="ARBA00023002"/>
    </source>
</evidence>
<keyword evidence="3 5" id="KW-0560">Oxidoreductase</keyword>
<reference evidence="5 6" key="1">
    <citation type="submission" date="2019-11" db="EMBL/GenBank/DDBJ databases">
        <authorList>
            <person name="Jiang L.-Q."/>
        </authorList>
    </citation>
    <scope>NUCLEOTIDE SEQUENCE [LARGE SCALE GENOMIC DNA]</scope>
    <source>
        <strain evidence="5 6">YIM 132087</strain>
    </source>
</reference>
<organism evidence="5 6">
    <name type="scientific">Nakamurella alba</name>
    <dbReference type="NCBI Taxonomy" id="2665158"/>
    <lineage>
        <taxon>Bacteria</taxon>
        <taxon>Bacillati</taxon>
        <taxon>Actinomycetota</taxon>
        <taxon>Actinomycetes</taxon>
        <taxon>Nakamurellales</taxon>
        <taxon>Nakamurellaceae</taxon>
        <taxon>Nakamurella</taxon>
    </lineage>
</organism>
<dbReference type="Gene3D" id="3.40.630.30">
    <property type="match status" value="1"/>
</dbReference>
<keyword evidence="6" id="KW-1185">Reference proteome</keyword>
<dbReference type="SUPFAM" id="SSF55729">
    <property type="entry name" value="Acyl-CoA N-acyltransferases (Nat)"/>
    <property type="match status" value="1"/>
</dbReference>
<dbReference type="Gene3D" id="3.40.50.360">
    <property type="match status" value="1"/>
</dbReference>
<keyword evidence="1" id="KW-0285">Flavoprotein</keyword>
<dbReference type="PANTHER" id="PTHR43408:SF1">
    <property type="entry name" value="FMN REDUCTASE (NADPH)"/>
    <property type="match status" value="1"/>
</dbReference>
<dbReference type="GO" id="GO:0016747">
    <property type="term" value="F:acyltransferase activity, transferring groups other than amino-acyl groups"/>
    <property type="evidence" value="ECO:0007669"/>
    <property type="project" value="InterPro"/>
</dbReference>
<dbReference type="EMBL" id="WLYK01000011">
    <property type="protein sequence ID" value="MTD16640.1"/>
    <property type="molecule type" value="Genomic_DNA"/>
</dbReference>
<dbReference type="GO" id="GO:0052873">
    <property type="term" value="F:FMN reductase (NADPH) activity"/>
    <property type="evidence" value="ECO:0007669"/>
    <property type="project" value="UniProtKB-EC"/>
</dbReference>
<dbReference type="Pfam" id="PF00583">
    <property type="entry name" value="Acetyltransf_1"/>
    <property type="match status" value="1"/>
</dbReference>
<dbReference type="GO" id="GO:0046306">
    <property type="term" value="P:alkanesulfonate catabolic process"/>
    <property type="evidence" value="ECO:0007669"/>
    <property type="project" value="InterPro"/>
</dbReference>
<dbReference type="InterPro" id="IPR051814">
    <property type="entry name" value="NAD(P)H-dep_FMN_reductase"/>
</dbReference>
<sequence>MATVVAISGSPSPTSTSQALLRHVELRLEVAGHTVVTIHPRDLPADALLAGDSSDPQIAAAVAAVASADGIVVSTPVFKASFSGLLKTFLDLLPQFALAGRPVLPLVTGGSPAHVLVLDYALRPVLQSMGAAPVAAGWFVSSAQLRRYEDGGLVLDPAAAGPVADVTDGFLALLDGRPAPALPAPRVDRARVSPVAGAADLRVLLVGPDDPRLAGLLADLKVEYITRYAAYTPETTLVEVPPADFVRPRGTFVLLAEGDEIIAGGAIRRYDPRTAEVKRVWTSLKHRRRGLAVRLMAQLEKAAADLGYERVHLTTGPRQPEAKELYLAADYLPRFDLDAEPESVGAHAFGKELVPGAGLVAWPPVPGTDPHAAQPVPVGAAR</sequence>
<evidence type="ECO:0000313" key="5">
    <source>
        <dbReference type="EMBL" id="MTD16640.1"/>
    </source>
</evidence>
<dbReference type="InterPro" id="IPR029039">
    <property type="entry name" value="Flavoprotein-like_sf"/>
</dbReference>
<dbReference type="EC" id="1.5.1.38" evidence="5"/>
<dbReference type="InterPro" id="IPR020048">
    <property type="entry name" value="NADPH-dep_FMN_reduc_SsuE"/>
</dbReference>
<dbReference type="PROSITE" id="PS51186">
    <property type="entry name" value="GNAT"/>
    <property type="match status" value="1"/>
</dbReference>
<gene>
    <name evidence="5" type="primary">ssuE</name>
    <name evidence="5" type="ORF">GIS00_22140</name>
</gene>
<dbReference type="AlphaFoldDB" id="A0A7K1FRE1"/>
<protein>
    <submittedName>
        <fullName evidence="5">NADPH-dependent FMN reductase</fullName>
        <ecNumber evidence="5">1.5.1.38</ecNumber>
    </submittedName>
</protein>
<dbReference type="PANTHER" id="PTHR43408">
    <property type="entry name" value="FMN REDUCTASE (NADPH)"/>
    <property type="match status" value="1"/>
</dbReference>
<evidence type="ECO:0000313" key="6">
    <source>
        <dbReference type="Proteomes" id="UP000460221"/>
    </source>
</evidence>
<name>A0A7K1FRE1_9ACTN</name>
<dbReference type="NCBIfam" id="TIGR03567">
    <property type="entry name" value="FMN_reduc_SsuE"/>
    <property type="match status" value="1"/>
</dbReference>
<keyword evidence="2" id="KW-0288">FMN</keyword>
<comment type="caution">
    <text evidence="5">The sequence shown here is derived from an EMBL/GenBank/DDBJ whole genome shotgun (WGS) entry which is preliminary data.</text>
</comment>
<evidence type="ECO:0000256" key="1">
    <source>
        <dbReference type="ARBA" id="ARBA00022630"/>
    </source>
</evidence>
<feature type="domain" description="N-acetyltransferase" evidence="4">
    <location>
        <begin position="199"/>
        <end position="366"/>
    </location>
</feature>